<feature type="transmembrane region" description="Helical" evidence="1">
    <location>
        <begin position="13"/>
        <end position="31"/>
    </location>
</feature>
<keyword evidence="3" id="KW-1185">Reference proteome</keyword>
<keyword evidence="1" id="KW-0812">Transmembrane</keyword>
<protein>
    <submittedName>
        <fullName evidence="2">Uncharacterized protein</fullName>
    </submittedName>
</protein>
<reference evidence="2 3" key="1">
    <citation type="submission" date="2019-03" db="EMBL/GenBank/DDBJ databases">
        <title>Luteimonas zhaokaii sp.nov., isolated from the rectal contents of Plateau pika in Yushu, Qinghai Province, China.</title>
        <authorList>
            <person name="Zhang G."/>
        </authorList>
    </citation>
    <scope>NUCLEOTIDE SEQUENCE [LARGE SCALE GENOMIC DNA]</scope>
    <source>
        <strain evidence="2 3">THG-MD21</strain>
    </source>
</reference>
<dbReference type="AlphaFoldDB" id="A0A4R5UD35"/>
<evidence type="ECO:0000313" key="3">
    <source>
        <dbReference type="Proteomes" id="UP000295543"/>
    </source>
</evidence>
<dbReference type="EMBL" id="SMTG01000002">
    <property type="protein sequence ID" value="TDK33185.1"/>
    <property type="molecule type" value="Genomic_DNA"/>
</dbReference>
<organism evidence="2 3">
    <name type="scientific">Luteimonas terrae</name>
    <dbReference type="NCBI Taxonomy" id="1530191"/>
    <lineage>
        <taxon>Bacteria</taxon>
        <taxon>Pseudomonadati</taxon>
        <taxon>Pseudomonadota</taxon>
        <taxon>Gammaproteobacteria</taxon>
        <taxon>Lysobacterales</taxon>
        <taxon>Lysobacteraceae</taxon>
        <taxon>Luteimonas</taxon>
    </lineage>
</organism>
<gene>
    <name evidence="2" type="ORF">E2F49_03855</name>
</gene>
<keyword evidence="1" id="KW-1133">Transmembrane helix</keyword>
<keyword evidence="1" id="KW-0472">Membrane</keyword>
<dbReference type="Proteomes" id="UP000295543">
    <property type="component" value="Unassembled WGS sequence"/>
</dbReference>
<dbReference type="RefSeq" id="WP_133392684.1">
    <property type="nucleotide sequence ID" value="NZ_SMTG01000002.1"/>
</dbReference>
<sequence>MAARKHQSNAYQAWTYILAGLLALTNAAWFLSSRVTANDHAAQLRAAQVQGPPVQRVIYEYRNRTPEPAVGPGMQRRLESDERCQPIAGGSREGVVISKRGNAWSSDGERCDPTLV</sequence>
<evidence type="ECO:0000313" key="2">
    <source>
        <dbReference type="EMBL" id="TDK33185.1"/>
    </source>
</evidence>
<name>A0A4R5UD35_9GAMM</name>
<accession>A0A4R5UD35</accession>
<proteinExistence type="predicted"/>
<comment type="caution">
    <text evidence="2">The sequence shown here is derived from an EMBL/GenBank/DDBJ whole genome shotgun (WGS) entry which is preliminary data.</text>
</comment>
<evidence type="ECO:0000256" key="1">
    <source>
        <dbReference type="SAM" id="Phobius"/>
    </source>
</evidence>